<name>A0A0D3K0B6_EMIH1</name>
<keyword evidence="4" id="KW-1185">Reference proteome</keyword>
<feature type="chain" id="PRO_5044211010" description="Ricin B lectin domain-containing protein" evidence="2">
    <location>
        <begin position="19"/>
        <end position="970"/>
    </location>
</feature>
<dbReference type="InterPro" id="IPR012334">
    <property type="entry name" value="Pectin_lyas_fold"/>
</dbReference>
<dbReference type="Proteomes" id="UP000013827">
    <property type="component" value="Unassembled WGS sequence"/>
</dbReference>
<dbReference type="CDD" id="cd00161">
    <property type="entry name" value="beta-trefoil_Ricin-like"/>
    <property type="match status" value="1"/>
</dbReference>
<keyword evidence="2" id="KW-0732">Signal</keyword>
<feature type="signal peptide" evidence="2">
    <location>
        <begin position="1"/>
        <end position="18"/>
    </location>
</feature>
<dbReference type="GeneID" id="19046551"/>
<dbReference type="RefSeq" id="XP_005781630.1">
    <property type="nucleotide sequence ID" value="XM_005781573.1"/>
</dbReference>
<dbReference type="EnsemblProtists" id="EOD29201">
    <property type="protein sequence ID" value="EOD29201"/>
    <property type="gene ID" value="EMIHUDRAFT_449810"/>
</dbReference>
<organism evidence="3 4">
    <name type="scientific">Emiliania huxleyi (strain CCMP1516)</name>
    <dbReference type="NCBI Taxonomy" id="280463"/>
    <lineage>
        <taxon>Eukaryota</taxon>
        <taxon>Haptista</taxon>
        <taxon>Haptophyta</taxon>
        <taxon>Prymnesiophyceae</taxon>
        <taxon>Isochrysidales</taxon>
        <taxon>Noelaerhabdaceae</taxon>
        <taxon>Emiliania</taxon>
    </lineage>
</organism>
<reference evidence="3" key="2">
    <citation type="submission" date="2024-10" db="UniProtKB">
        <authorList>
            <consortium name="EnsemblProtists"/>
        </authorList>
    </citation>
    <scope>IDENTIFICATION</scope>
</reference>
<dbReference type="InterPro" id="IPR011050">
    <property type="entry name" value="Pectin_lyase_fold/virulence"/>
</dbReference>
<protein>
    <recommendedName>
        <fullName evidence="5">Ricin B lectin domain-containing protein</fullName>
    </recommendedName>
</protein>
<evidence type="ECO:0000256" key="2">
    <source>
        <dbReference type="SAM" id="SignalP"/>
    </source>
</evidence>
<dbReference type="SMART" id="SM00710">
    <property type="entry name" value="PbH1"/>
    <property type="match status" value="6"/>
</dbReference>
<dbReference type="SUPFAM" id="SSF51126">
    <property type="entry name" value="Pectin lyase-like"/>
    <property type="match status" value="1"/>
</dbReference>
<evidence type="ECO:0000256" key="1">
    <source>
        <dbReference type="SAM" id="MobiDB-lite"/>
    </source>
</evidence>
<dbReference type="PaxDb" id="2903-EOD29201"/>
<dbReference type="InterPro" id="IPR006626">
    <property type="entry name" value="PbH1"/>
</dbReference>
<feature type="region of interest" description="Disordered" evidence="1">
    <location>
        <begin position="466"/>
        <end position="488"/>
    </location>
</feature>
<dbReference type="Gene3D" id="2.80.10.50">
    <property type="match status" value="1"/>
</dbReference>
<evidence type="ECO:0000313" key="3">
    <source>
        <dbReference type="EnsemblProtists" id="EOD29201"/>
    </source>
</evidence>
<evidence type="ECO:0008006" key="5">
    <source>
        <dbReference type="Google" id="ProtNLM"/>
    </source>
</evidence>
<dbReference type="InterPro" id="IPR035992">
    <property type="entry name" value="Ricin_B-like_lectins"/>
</dbReference>
<sequence length="970" mass="98641">MIPPLLLLGFAALEPAVPHADVAQFAAGQGPSALSPLLRHQGADAPPRSRAHAATAAVQVHVDCSPTVARGGSGATAADPLPDVATGLRRARALGAARGTAAEVRIAPGVCFLSEPLGSSAFGGGGSAAAPLLLRGAGPASVLSGGAPLAGWSPVADADGARLANGWPAGAVLAADAREWPVEIKGVRAGGALLNRSRFPALHGDGLDTPNWLFAQAWSVPGNASAPGRHAAWIGIDGAKLRPPPTARADPISALLGAYTHVLGCGEADVNSQLTKVVAVRNGSATAPPSALPSALPVPPSAAAQDGPALQVLFRNTFTVHQRFFLENVGWALSPGHFFHDEAAGVLYAWPADAAQRAALMGGEAVVPVLDRLVDLNGSSHVVVSNLTFADTTYYADGFWDGPAMQPSDAAVRLSYCHDVTVEACNFLASCGGHAVAVGNASRDCAIVGNLVDGVGQGGVVLYGKDSATPLPPNPKRGTAGGNNSQPRRVNVAHNVMQDLGRVLVHVAGVALRSASGCVVAHNRVQRCPRYGLQADSFYTTQNSLDNVFEFNILADTNRLTTDTGAIEMLGSGNPGLCGNGSAGWFTNNTVRFNNISHTVGSSSSDGSHVCVHGAGGPPGSCRGLVWGVYLDGGMSGATVHGNVIGATLHGAVFDNAGGNNSITNNVFVGGAGSSVLMNFGTAGGPANPDPVSGVVPSRDIAGSTVKRNIFYFGAGMGADGGVAGRAAAVASMVPWQDEELKNNGSNFNLFFAEEFDAAAVPLFPGGRNLTSWRAGKAPPPLLRCADGARASLVLSEDCSWAWELRADGDEAGVRLAPSAATVAARPFAAGVVVSIDCEGDWVHCSDPAGARTRVCMDAPHGALPVRNQAWSLGADATLRQLGGGACLQVCVRGGDVGGCNGKAGSILQLAACTGADNQRWSLGNGTALRPLGSASKDEHSIVADPLFVNPLRGDFRLAAGGRSSDVLQM</sequence>
<dbReference type="Gene3D" id="2.160.20.10">
    <property type="entry name" value="Single-stranded right-handed beta-helix, Pectin lyase-like"/>
    <property type="match status" value="1"/>
</dbReference>
<dbReference type="PROSITE" id="PS50231">
    <property type="entry name" value="RICIN_B_LECTIN"/>
    <property type="match status" value="1"/>
</dbReference>
<reference evidence="4" key="1">
    <citation type="journal article" date="2013" name="Nature">
        <title>Pan genome of the phytoplankton Emiliania underpins its global distribution.</title>
        <authorList>
            <person name="Read B.A."/>
            <person name="Kegel J."/>
            <person name="Klute M.J."/>
            <person name="Kuo A."/>
            <person name="Lefebvre S.C."/>
            <person name="Maumus F."/>
            <person name="Mayer C."/>
            <person name="Miller J."/>
            <person name="Monier A."/>
            <person name="Salamov A."/>
            <person name="Young J."/>
            <person name="Aguilar M."/>
            <person name="Claverie J.M."/>
            <person name="Frickenhaus S."/>
            <person name="Gonzalez K."/>
            <person name="Herman E.K."/>
            <person name="Lin Y.C."/>
            <person name="Napier J."/>
            <person name="Ogata H."/>
            <person name="Sarno A.F."/>
            <person name="Shmutz J."/>
            <person name="Schroeder D."/>
            <person name="de Vargas C."/>
            <person name="Verret F."/>
            <person name="von Dassow P."/>
            <person name="Valentin K."/>
            <person name="Van de Peer Y."/>
            <person name="Wheeler G."/>
            <person name="Dacks J.B."/>
            <person name="Delwiche C.F."/>
            <person name="Dyhrman S.T."/>
            <person name="Glockner G."/>
            <person name="John U."/>
            <person name="Richards T."/>
            <person name="Worden A.Z."/>
            <person name="Zhang X."/>
            <person name="Grigoriev I.V."/>
            <person name="Allen A.E."/>
            <person name="Bidle K."/>
            <person name="Borodovsky M."/>
            <person name="Bowler C."/>
            <person name="Brownlee C."/>
            <person name="Cock J.M."/>
            <person name="Elias M."/>
            <person name="Gladyshev V.N."/>
            <person name="Groth M."/>
            <person name="Guda C."/>
            <person name="Hadaegh A."/>
            <person name="Iglesias-Rodriguez M.D."/>
            <person name="Jenkins J."/>
            <person name="Jones B.M."/>
            <person name="Lawson T."/>
            <person name="Leese F."/>
            <person name="Lindquist E."/>
            <person name="Lobanov A."/>
            <person name="Lomsadze A."/>
            <person name="Malik S.B."/>
            <person name="Marsh M.E."/>
            <person name="Mackinder L."/>
            <person name="Mock T."/>
            <person name="Mueller-Roeber B."/>
            <person name="Pagarete A."/>
            <person name="Parker M."/>
            <person name="Probert I."/>
            <person name="Quesneville H."/>
            <person name="Raines C."/>
            <person name="Rensing S.A."/>
            <person name="Riano-Pachon D.M."/>
            <person name="Richier S."/>
            <person name="Rokitta S."/>
            <person name="Shiraiwa Y."/>
            <person name="Soanes D.M."/>
            <person name="van der Giezen M."/>
            <person name="Wahlund T.M."/>
            <person name="Williams B."/>
            <person name="Wilson W."/>
            <person name="Wolfe G."/>
            <person name="Wurch L.L."/>
        </authorList>
    </citation>
    <scope>NUCLEOTIDE SEQUENCE</scope>
</reference>
<dbReference type="PANTHER" id="PTHR36453">
    <property type="entry name" value="SECRETED PROTEIN-RELATED"/>
    <property type="match status" value="1"/>
</dbReference>
<dbReference type="SUPFAM" id="SSF50370">
    <property type="entry name" value="Ricin B-like lectins"/>
    <property type="match status" value="1"/>
</dbReference>
<dbReference type="HOGENOM" id="CLU_305759_0_0_1"/>
<dbReference type="AlphaFoldDB" id="A0A0D3K0B6"/>
<dbReference type="PANTHER" id="PTHR36453:SF1">
    <property type="entry name" value="RIGHT HANDED BETA HELIX DOMAIN-CONTAINING PROTEIN"/>
    <property type="match status" value="1"/>
</dbReference>
<dbReference type="KEGG" id="ehx:EMIHUDRAFT_449810"/>
<evidence type="ECO:0000313" key="4">
    <source>
        <dbReference type="Proteomes" id="UP000013827"/>
    </source>
</evidence>
<accession>A0A0D3K0B6</accession>
<proteinExistence type="predicted"/>